<dbReference type="Pfam" id="PF08522">
    <property type="entry name" value="BT_3987-like_N"/>
    <property type="match status" value="1"/>
</dbReference>
<evidence type="ECO:0000313" key="3">
    <source>
        <dbReference type="Proteomes" id="UP000647133"/>
    </source>
</evidence>
<feature type="domain" description="F5/8 type C" evidence="1">
    <location>
        <begin position="168"/>
        <end position="320"/>
    </location>
</feature>
<dbReference type="Proteomes" id="UP000647133">
    <property type="component" value="Unassembled WGS sequence"/>
</dbReference>
<dbReference type="Pfam" id="PF00754">
    <property type="entry name" value="F5_F8_type_C"/>
    <property type="match status" value="1"/>
</dbReference>
<keyword evidence="3" id="KW-1185">Reference proteome</keyword>
<dbReference type="PROSITE" id="PS50022">
    <property type="entry name" value="FA58C_3"/>
    <property type="match status" value="1"/>
</dbReference>
<dbReference type="InterPro" id="IPR000421">
    <property type="entry name" value="FA58C"/>
</dbReference>
<dbReference type="PROSITE" id="PS51257">
    <property type="entry name" value="PROKAR_LIPOPROTEIN"/>
    <property type="match status" value="1"/>
</dbReference>
<comment type="caution">
    <text evidence="2">The sequence shown here is derived from an EMBL/GenBank/DDBJ whole genome shotgun (WGS) entry which is preliminary data.</text>
</comment>
<evidence type="ECO:0000313" key="2">
    <source>
        <dbReference type="EMBL" id="MBD8487819.1"/>
    </source>
</evidence>
<dbReference type="Gene3D" id="2.60.40.1740">
    <property type="entry name" value="hypothetical protein (bacova_03559)"/>
    <property type="match status" value="1"/>
</dbReference>
<dbReference type="SUPFAM" id="SSF49785">
    <property type="entry name" value="Galactose-binding domain-like"/>
    <property type="match status" value="1"/>
</dbReference>
<dbReference type="RefSeq" id="WP_192008340.1">
    <property type="nucleotide sequence ID" value="NZ_JACYTQ010000001.1"/>
</dbReference>
<dbReference type="InterPro" id="IPR013728">
    <property type="entry name" value="BT_3987-like_N"/>
</dbReference>
<organism evidence="2 3">
    <name type="scientific">Echinicola arenosa</name>
    <dbReference type="NCBI Taxonomy" id="2774144"/>
    <lineage>
        <taxon>Bacteria</taxon>
        <taxon>Pseudomonadati</taxon>
        <taxon>Bacteroidota</taxon>
        <taxon>Cytophagia</taxon>
        <taxon>Cytophagales</taxon>
        <taxon>Cyclobacteriaceae</taxon>
        <taxon>Echinicola</taxon>
    </lineage>
</organism>
<gene>
    <name evidence="2" type="ORF">IFO69_03555</name>
</gene>
<sequence>MKKYNLFHLGMAGLLVMATLSSCENDELEISPFAQIYMPQAIDKPSQHTLVMTDSAQALVFGAAYGSPDVLGKDMDIQFELAPEMVAGFNQENGTDYELMPEGSYELSGDQAFITAGEMQSESLKLWVNPGKGFDFETKYLLPVTIKSVQSDLPVNEALRTTYFLVDANPPVYEAFDRSQWNVYDVSSEEVSGEGENNGHAKHALDGDIETFWHTQWQGASPGLPHIITVDMGESKLVNGFSFIQRQNRGTGNVNELFIELSEDGENWTQVEIFPGNLPNDNNNNPVFLTSSSNARYFRVTITSTYGNTNFTHLAEIYGF</sequence>
<dbReference type="InterPro" id="IPR008979">
    <property type="entry name" value="Galactose-bd-like_sf"/>
</dbReference>
<protein>
    <submittedName>
        <fullName evidence="2">Discoidin domain-containing protein</fullName>
    </submittedName>
</protein>
<dbReference type="EMBL" id="JACYTQ010000001">
    <property type="protein sequence ID" value="MBD8487819.1"/>
    <property type="molecule type" value="Genomic_DNA"/>
</dbReference>
<dbReference type="Gene3D" id="2.60.120.260">
    <property type="entry name" value="Galactose-binding domain-like"/>
    <property type="match status" value="1"/>
</dbReference>
<name>A0ABR9AJN0_9BACT</name>
<reference evidence="2 3" key="1">
    <citation type="submission" date="2020-09" db="EMBL/GenBank/DDBJ databases">
        <title>Echinicola sp. CAU 1574 isolated from sand of Sido Beach.</title>
        <authorList>
            <person name="Kim W."/>
        </authorList>
    </citation>
    <scope>NUCLEOTIDE SEQUENCE [LARGE SCALE GENOMIC DNA]</scope>
    <source>
        <strain evidence="2 3">CAU 1574</strain>
    </source>
</reference>
<proteinExistence type="predicted"/>
<evidence type="ECO:0000259" key="1">
    <source>
        <dbReference type="PROSITE" id="PS50022"/>
    </source>
</evidence>
<accession>A0ABR9AJN0</accession>